<comment type="caution">
    <text evidence="1">The sequence shown here is derived from an EMBL/GenBank/DDBJ whole genome shotgun (WGS) entry which is preliminary data.</text>
</comment>
<proteinExistence type="predicted"/>
<gene>
    <name evidence="1" type="ORF">ABG768_025645</name>
</gene>
<evidence type="ECO:0000313" key="1">
    <source>
        <dbReference type="EMBL" id="KAK9972330.1"/>
    </source>
</evidence>
<dbReference type="Proteomes" id="UP001479290">
    <property type="component" value="Unassembled WGS sequence"/>
</dbReference>
<organism evidence="1 2">
    <name type="scientific">Culter alburnus</name>
    <name type="common">Topmouth culter</name>
    <dbReference type="NCBI Taxonomy" id="194366"/>
    <lineage>
        <taxon>Eukaryota</taxon>
        <taxon>Metazoa</taxon>
        <taxon>Chordata</taxon>
        <taxon>Craniata</taxon>
        <taxon>Vertebrata</taxon>
        <taxon>Euteleostomi</taxon>
        <taxon>Actinopterygii</taxon>
        <taxon>Neopterygii</taxon>
        <taxon>Teleostei</taxon>
        <taxon>Ostariophysi</taxon>
        <taxon>Cypriniformes</taxon>
        <taxon>Xenocyprididae</taxon>
        <taxon>Xenocypridinae</taxon>
        <taxon>Culter</taxon>
    </lineage>
</organism>
<keyword evidence="2" id="KW-1185">Reference proteome</keyword>
<name>A0AAW2AGA8_CULAL</name>
<accession>A0AAW2AGA8</accession>
<feature type="non-terminal residue" evidence="1">
    <location>
        <position position="59"/>
    </location>
</feature>
<feature type="non-terminal residue" evidence="1">
    <location>
        <position position="1"/>
    </location>
</feature>
<evidence type="ECO:0000313" key="2">
    <source>
        <dbReference type="Proteomes" id="UP001479290"/>
    </source>
</evidence>
<sequence>LLMTEFIFGRTNPLITIMSFQTNKTFVHLQNKNEYLFKENRDFCPSIDSPLSYNFQGPG</sequence>
<reference evidence="1 2" key="1">
    <citation type="submission" date="2024-05" db="EMBL/GenBank/DDBJ databases">
        <title>A high-quality chromosomal-level genome assembly of Topmouth culter (Culter alburnus).</title>
        <authorList>
            <person name="Zhao H."/>
        </authorList>
    </citation>
    <scope>NUCLEOTIDE SEQUENCE [LARGE SCALE GENOMIC DNA]</scope>
    <source>
        <strain evidence="1">CATC2023</strain>
        <tissue evidence="1">Muscle</tissue>
    </source>
</reference>
<protein>
    <submittedName>
        <fullName evidence="1">Uncharacterized protein</fullName>
    </submittedName>
</protein>
<dbReference type="AlphaFoldDB" id="A0AAW2AGA8"/>
<dbReference type="EMBL" id="JAWDJR010000007">
    <property type="protein sequence ID" value="KAK9972330.1"/>
    <property type="molecule type" value="Genomic_DNA"/>
</dbReference>